<dbReference type="EMBL" id="KZ805394">
    <property type="protein sequence ID" value="PVH99327.1"/>
    <property type="molecule type" value="Genomic_DNA"/>
</dbReference>
<organism evidence="2 3">
    <name type="scientific">Periconia macrospinosa</name>
    <dbReference type="NCBI Taxonomy" id="97972"/>
    <lineage>
        <taxon>Eukaryota</taxon>
        <taxon>Fungi</taxon>
        <taxon>Dikarya</taxon>
        <taxon>Ascomycota</taxon>
        <taxon>Pezizomycotina</taxon>
        <taxon>Dothideomycetes</taxon>
        <taxon>Pleosporomycetidae</taxon>
        <taxon>Pleosporales</taxon>
        <taxon>Massarineae</taxon>
        <taxon>Periconiaceae</taxon>
        <taxon>Periconia</taxon>
    </lineage>
</organism>
<feature type="chain" id="PRO_5016144642" evidence="1">
    <location>
        <begin position="19"/>
        <end position="114"/>
    </location>
</feature>
<dbReference type="Proteomes" id="UP000244855">
    <property type="component" value="Unassembled WGS sequence"/>
</dbReference>
<proteinExistence type="predicted"/>
<keyword evidence="3" id="KW-1185">Reference proteome</keyword>
<dbReference type="InterPro" id="IPR048508">
    <property type="entry name" value="LDL"/>
</dbReference>
<gene>
    <name evidence="2" type="ORF">DM02DRAFT_656481</name>
</gene>
<evidence type="ECO:0000313" key="3">
    <source>
        <dbReference type="Proteomes" id="UP000244855"/>
    </source>
</evidence>
<dbReference type="AlphaFoldDB" id="A0A2V1DM89"/>
<protein>
    <submittedName>
        <fullName evidence="2">Uncharacterized protein</fullName>
    </submittedName>
</protein>
<dbReference type="OrthoDB" id="3479711at2759"/>
<dbReference type="Pfam" id="PF21691">
    <property type="entry name" value="LDL"/>
    <property type="match status" value="1"/>
</dbReference>
<sequence>MKFTLPALALAISSAAIAAECDRSGGSRTCGSKNAQWSAREAYCNNFWATATRYVLKDTNGYGVKIERSGSFSNQQQCWDVTANIINQCLGKKDGGHWVKAPLTVDINFCFTDF</sequence>
<keyword evidence="1" id="KW-0732">Signal</keyword>
<name>A0A2V1DM89_9PLEO</name>
<evidence type="ECO:0000256" key="1">
    <source>
        <dbReference type="SAM" id="SignalP"/>
    </source>
</evidence>
<accession>A0A2V1DM89</accession>
<reference evidence="2 3" key="1">
    <citation type="journal article" date="2018" name="Sci. Rep.">
        <title>Comparative genomics provides insights into the lifestyle and reveals functional heterogeneity of dark septate endophytic fungi.</title>
        <authorList>
            <person name="Knapp D.G."/>
            <person name="Nemeth J.B."/>
            <person name="Barry K."/>
            <person name="Hainaut M."/>
            <person name="Henrissat B."/>
            <person name="Johnson J."/>
            <person name="Kuo A."/>
            <person name="Lim J.H.P."/>
            <person name="Lipzen A."/>
            <person name="Nolan M."/>
            <person name="Ohm R.A."/>
            <person name="Tamas L."/>
            <person name="Grigoriev I.V."/>
            <person name="Spatafora J.W."/>
            <person name="Nagy L.G."/>
            <person name="Kovacs G.M."/>
        </authorList>
    </citation>
    <scope>NUCLEOTIDE SEQUENCE [LARGE SCALE GENOMIC DNA]</scope>
    <source>
        <strain evidence="2 3">DSE2036</strain>
    </source>
</reference>
<evidence type="ECO:0000313" key="2">
    <source>
        <dbReference type="EMBL" id="PVH99327.1"/>
    </source>
</evidence>
<feature type="signal peptide" evidence="1">
    <location>
        <begin position="1"/>
        <end position="18"/>
    </location>
</feature>